<evidence type="ECO:0000256" key="1">
    <source>
        <dbReference type="SAM" id="SignalP"/>
    </source>
</evidence>
<sequence>MRAGLLCLLLLWALPAAAGVECWSGWGYRVAPGTLAFRGERMLLVTPGPADWRVGEEVTLLPLDPESGRIDPNAATIHVRPRRPRFFSTREGNRAMDDVADIVGEDSHLMLGMTRVGPAVSGTPRQEAFLRWACGRE</sequence>
<evidence type="ECO:0000313" key="3">
    <source>
        <dbReference type="Proteomes" id="UP000253941"/>
    </source>
</evidence>
<evidence type="ECO:0000313" key="2">
    <source>
        <dbReference type="EMBL" id="RDD61669.1"/>
    </source>
</evidence>
<dbReference type="Proteomes" id="UP000253941">
    <property type="component" value="Unassembled WGS sequence"/>
</dbReference>
<reference evidence="2 3" key="1">
    <citation type="submission" date="2018-07" db="EMBL/GenBank/DDBJ databases">
        <title>Venubactetium sediminum gen. nov., sp. nov., isolated from a marine solar saltern.</title>
        <authorList>
            <person name="Wang S."/>
        </authorList>
    </citation>
    <scope>NUCLEOTIDE SEQUENCE [LARGE SCALE GENOMIC DNA]</scope>
    <source>
        <strain evidence="2 3">WD2A32</strain>
    </source>
</reference>
<name>A0A369T8L8_9PROT</name>
<dbReference type="RefSeq" id="WP_114582471.1">
    <property type="nucleotide sequence ID" value="NZ_QPMH01000010.1"/>
</dbReference>
<feature type="chain" id="PRO_5016777924" description="DUF2147 domain-containing protein" evidence="1">
    <location>
        <begin position="19"/>
        <end position="137"/>
    </location>
</feature>
<gene>
    <name evidence="2" type="ORF">DRB17_12120</name>
</gene>
<comment type="caution">
    <text evidence="2">The sequence shown here is derived from an EMBL/GenBank/DDBJ whole genome shotgun (WGS) entry which is preliminary data.</text>
</comment>
<organism evidence="2 3">
    <name type="scientific">Ferruginivarius sediminum</name>
    <dbReference type="NCBI Taxonomy" id="2661937"/>
    <lineage>
        <taxon>Bacteria</taxon>
        <taxon>Pseudomonadati</taxon>
        <taxon>Pseudomonadota</taxon>
        <taxon>Alphaproteobacteria</taxon>
        <taxon>Rhodospirillales</taxon>
        <taxon>Rhodospirillaceae</taxon>
        <taxon>Ferruginivarius</taxon>
    </lineage>
</organism>
<accession>A0A369T8L8</accession>
<evidence type="ECO:0008006" key="4">
    <source>
        <dbReference type="Google" id="ProtNLM"/>
    </source>
</evidence>
<dbReference type="AlphaFoldDB" id="A0A369T8L8"/>
<protein>
    <recommendedName>
        <fullName evidence="4">DUF2147 domain-containing protein</fullName>
    </recommendedName>
</protein>
<proteinExistence type="predicted"/>
<keyword evidence="1" id="KW-0732">Signal</keyword>
<keyword evidence="3" id="KW-1185">Reference proteome</keyword>
<dbReference type="EMBL" id="QPMH01000010">
    <property type="protein sequence ID" value="RDD61669.1"/>
    <property type="molecule type" value="Genomic_DNA"/>
</dbReference>
<feature type="signal peptide" evidence="1">
    <location>
        <begin position="1"/>
        <end position="18"/>
    </location>
</feature>